<feature type="domain" description="DUF4378" evidence="4">
    <location>
        <begin position="1300"/>
        <end position="1446"/>
    </location>
</feature>
<proteinExistence type="predicted"/>
<feature type="region of interest" description="Disordered" evidence="1">
    <location>
        <begin position="1054"/>
        <end position="1088"/>
    </location>
</feature>
<gene>
    <name evidence="5" type="ORF">MUK42_25457</name>
</gene>
<protein>
    <recommendedName>
        <fullName evidence="7">DUF4378 domain-containing protein</fullName>
    </recommendedName>
</protein>
<organism evidence="5 6">
    <name type="scientific">Musa troglodytarum</name>
    <name type="common">fe'i banana</name>
    <dbReference type="NCBI Taxonomy" id="320322"/>
    <lineage>
        <taxon>Eukaryota</taxon>
        <taxon>Viridiplantae</taxon>
        <taxon>Streptophyta</taxon>
        <taxon>Embryophyta</taxon>
        <taxon>Tracheophyta</taxon>
        <taxon>Spermatophyta</taxon>
        <taxon>Magnoliopsida</taxon>
        <taxon>Liliopsida</taxon>
        <taxon>Zingiberales</taxon>
        <taxon>Musaceae</taxon>
        <taxon>Musa</taxon>
    </lineage>
</organism>
<dbReference type="EMBL" id="CP097511">
    <property type="protein sequence ID" value="URE44096.1"/>
    <property type="molecule type" value="Genomic_DNA"/>
</dbReference>
<dbReference type="Pfam" id="PF12552">
    <property type="entry name" value="DUF3741"/>
    <property type="match status" value="1"/>
</dbReference>
<sequence>MVTKLHLNVSPAITREDEAVQRLRPLSHAVSHPIRFPSSLGQPRLRYGAFAPLPVHLPFFLSRDVQVLRLSPAQMLIYHRSVGSVFLVCFLKCLLCLLDESYRPREKRNIEEKVSGEMPNWELQHCCDHDQAVFIVTIGVSTIVILAVESIQVHANEGGATQTCGGIYRIILPAGYLGSSFWGMVFILASTNLLTMKIAAGCFLLALVVVLFVAKNVSSLLAWLLVASRTLNRCFIIFLVVIWLLQETTKVQILRHVILFIGVMNSLFSVYDMYDDLISRRVHSSDAEKFAEVCPCPCNGVAWELSLWREYGRYLSLMATRQGVYGDVLTEEGQGMIALCDGWLQPLHWSSPKDKYAKRRPLVFSVPHRRCSTDTSHRRAVAAGRTGPSPASAGPATHMPPLTTVCSTPRSFTHVSHTVRPPHGAIVSQFWSCRFVGFHPSAQNSFRIPLSWFLSCFPDASDLPREFVDVRNVQERRQAPPLGGAAARLRPARRCDVVPRGWSWIECVDDLLVEDSGLSNEFLVLGFVQSRRRMDTSRITRGSSHKSNSFAEENSFALEFWRSSSKEANRKPIQTLMDEDMSKEMESRHASPSVIVKLMGLDTLPPPPPIAHKELKNVKAYFQPESSTGFQGNFVPQKVHSHHKCINEDQEFKDIFEVMETAKFRKHKNRSTRKTMLSSKRSEIGMNFVRQKFMDVKRLSTDEALQNSKEFDDALEILHSNKDLFMNLLQDPDSLFSRHLKDVNRVPPSSHPSQITVLKSSIVEKHRNTEWSKSERKYGRYSHMQNEITSSIRKSTHFTNRSRREYSNFVPHNSSTPPYMGKTETHVHPSQRTRIVVLKPSLEKTQKMVGPVSFSHENLHFGSRKHGEFAVSAIQKLHKEGTDRQKFSENVEYLGHTTKDSRDIATEIARQLSYTVGNHSKRQIASELNTHIGSGSPFIPSDLAKLNNTESFCQFPNHSDEWSIDFSSPSSHSTESSVSREARKRMSERWKMAHQYQDVGLVVRDMSTLGEMLALPDRETPDATVVPSGTKKVSDDKFSGNRSFGTWGFSLGSSSKNRSTKLQRSKSLPAKSTTYGSPNVSYRKQGGDSANDDCYMLKDVLNMAPDDFSVENFGKRQKSLARSSRYRTNKNRRSHSIGAENELPELDIYVHSEESRKSIFLRDLSEEQHIHLAHHDEPQVDIKHPTNTPSLLTCEDTTSPTAPGEHVKQIVKQLTPENEELSAHNHNNNINKVTCCNTYEIHYIAELRMQLNLLKLESAGRYDEELGISISSDEDSAGDSLSVLPTGEIFQAFKDEDDRDFSYLLDMVIASGIHGADQDRLLDACYSLDYPVSPHVFDELERKYGVMASWSRSERKLLFDLVNCILAGIVASGIGPRPWAPSNRSMHTWEHEDLLERLWQMVVNRRKEMDCNLEEFLYPRWLDIENSIEVIVKEMEKVLENDFLEEIVTEFIIIE</sequence>
<accession>A0A9E7I1T2</accession>
<dbReference type="InterPro" id="IPR022212">
    <property type="entry name" value="DUF3741"/>
</dbReference>
<evidence type="ECO:0008006" key="7">
    <source>
        <dbReference type="Google" id="ProtNLM"/>
    </source>
</evidence>
<keyword evidence="2" id="KW-0472">Membrane</keyword>
<evidence type="ECO:0000313" key="5">
    <source>
        <dbReference type="EMBL" id="URE44096.1"/>
    </source>
</evidence>
<feature type="transmembrane region" description="Helical" evidence="2">
    <location>
        <begin position="196"/>
        <end position="214"/>
    </location>
</feature>
<keyword evidence="2" id="KW-1133">Transmembrane helix</keyword>
<evidence type="ECO:0000313" key="6">
    <source>
        <dbReference type="Proteomes" id="UP001055439"/>
    </source>
</evidence>
<feature type="transmembrane region" description="Helical" evidence="2">
    <location>
        <begin position="77"/>
        <end position="98"/>
    </location>
</feature>
<dbReference type="InterPro" id="IPR049500">
    <property type="entry name" value="Peptidase_M50B-like"/>
</dbReference>
<feature type="compositionally biased region" description="Polar residues" evidence="1">
    <location>
        <begin position="1065"/>
        <end position="1082"/>
    </location>
</feature>
<keyword evidence="2" id="KW-0812">Transmembrane</keyword>
<evidence type="ECO:0000259" key="4">
    <source>
        <dbReference type="Pfam" id="PF14309"/>
    </source>
</evidence>
<name>A0A9E7I1T2_9LILI</name>
<feature type="transmembrane region" description="Helical" evidence="2">
    <location>
        <begin position="257"/>
        <end position="274"/>
    </location>
</feature>
<feature type="transmembrane region" description="Helical" evidence="2">
    <location>
        <begin position="167"/>
        <end position="189"/>
    </location>
</feature>
<dbReference type="Proteomes" id="UP001055439">
    <property type="component" value="Chromosome 9"/>
</dbReference>
<reference evidence="5" key="1">
    <citation type="submission" date="2022-05" db="EMBL/GenBank/DDBJ databases">
        <title>The Musa troglodytarum L. genome provides insights into the mechanism of non-climacteric behaviour and enrichment of carotenoids.</title>
        <authorList>
            <person name="Wang J."/>
        </authorList>
    </citation>
    <scope>NUCLEOTIDE SEQUENCE</scope>
    <source>
        <tissue evidence="5">Leaf</tissue>
    </source>
</reference>
<evidence type="ECO:0000259" key="3">
    <source>
        <dbReference type="Pfam" id="PF12552"/>
    </source>
</evidence>
<dbReference type="InterPro" id="IPR025486">
    <property type="entry name" value="DUF4378"/>
</dbReference>
<feature type="transmembrane region" description="Helical" evidence="2">
    <location>
        <begin position="220"/>
        <end position="245"/>
    </location>
</feature>
<feature type="domain" description="DUF3741" evidence="3">
    <location>
        <begin position="690"/>
        <end position="734"/>
    </location>
</feature>
<keyword evidence="6" id="KW-1185">Reference proteome</keyword>
<dbReference type="PANTHER" id="PTHR46836:SF8">
    <property type="entry name" value="AFADIN"/>
    <property type="match status" value="1"/>
</dbReference>
<evidence type="ECO:0000256" key="1">
    <source>
        <dbReference type="SAM" id="MobiDB-lite"/>
    </source>
</evidence>
<feature type="transmembrane region" description="Helical" evidence="2">
    <location>
        <begin position="132"/>
        <end position="155"/>
    </location>
</feature>
<evidence type="ECO:0000256" key="2">
    <source>
        <dbReference type="SAM" id="Phobius"/>
    </source>
</evidence>
<dbReference type="PANTHER" id="PTHR46836">
    <property type="entry name" value="AFADIN"/>
    <property type="match status" value="1"/>
</dbReference>
<dbReference type="Pfam" id="PF13398">
    <property type="entry name" value="Peptidase_M50B"/>
    <property type="match status" value="1"/>
</dbReference>
<feature type="region of interest" description="Disordered" evidence="1">
    <location>
        <begin position="807"/>
        <end position="830"/>
    </location>
</feature>
<dbReference type="OrthoDB" id="1925259at2759"/>
<dbReference type="Pfam" id="PF14309">
    <property type="entry name" value="DUF4378"/>
    <property type="match status" value="1"/>
</dbReference>
<feature type="region of interest" description="Disordered" evidence="1">
    <location>
        <begin position="375"/>
        <end position="400"/>
    </location>
</feature>